<protein>
    <submittedName>
        <fullName evidence="1">Uncharacterized protein</fullName>
    </submittedName>
</protein>
<comment type="caution">
    <text evidence="1">The sequence shown here is derived from an EMBL/GenBank/DDBJ whole genome shotgun (WGS) entry which is preliminary data.</text>
</comment>
<sequence>MCHSHRAISAMEDDKGADADPNIRFLPVTQFGVVFAQFDDVFGVVFVLGAGPEWNHRTGTGWVDRYRNYRYEYTIPSRPTIYRDGIGTDRNGMGWDKRNDTSSYFRK</sequence>
<keyword evidence="2" id="KW-1185">Reference proteome</keyword>
<accession>A0A9J5W2R3</accession>
<evidence type="ECO:0000313" key="2">
    <source>
        <dbReference type="Proteomes" id="UP000824120"/>
    </source>
</evidence>
<reference evidence="1 2" key="1">
    <citation type="submission" date="2020-09" db="EMBL/GenBank/DDBJ databases">
        <title>De no assembly of potato wild relative species, Solanum commersonii.</title>
        <authorList>
            <person name="Cho K."/>
        </authorList>
    </citation>
    <scope>NUCLEOTIDE SEQUENCE [LARGE SCALE GENOMIC DNA]</scope>
    <source>
        <strain evidence="1">LZ3.2</strain>
        <tissue evidence="1">Leaf</tissue>
    </source>
</reference>
<proteinExistence type="predicted"/>
<dbReference type="AlphaFoldDB" id="A0A9J5W2R3"/>
<gene>
    <name evidence="1" type="ORF">H5410_059390</name>
</gene>
<evidence type="ECO:0000313" key="1">
    <source>
        <dbReference type="EMBL" id="KAG5569624.1"/>
    </source>
</evidence>
<name>A0A9J5W2R3_SOLCO</name>
<organism evidence="1 2">
    <name type="scientific">Solanum commersonii</name>
    <name type="common">Commerson's wild potato</name>
    <name type="synonym">Commerson's nightshade</name>
    <dbReference type="NCBI Taxonomy" id="4109"/>
    <lineage>
        <taxon>Eukaryota</taxon>
        <taxon>Viridiplantae</taxon>
        <taxon>Streptophyta</taxon>
        <taxon>Embryophyta</taxon>
        <taxon>Tracheophyta</taxon>
        <taxon>Spermatophyta</taxon>
        <taxon>Magnoliopsida</taxon>
        <taxon>eudicotyledons</taxon>
        <taxon>Gunneridae</taxon>
        <taxon>Pentapetalae</taxon>
        <taxon>asterids</taxon>
        <taxon>lamiids</taxon>
        <taxon>Solanales</taxon>
        <taxon>Solanaceae</taxon>
        <taxon>Solanoideae</taxon>
        <taxon>Solaneae</taxon>
        <taxon>Solanum</taxon>
    </lineage>
</organism>
<dbReference type="EMBL" id="JACXVP010000012">
    <property type="protein sequence ID" value="KAG5569624.1"/>
    <property type="molecule type" value="Genomic_DNA"/>
</dbReference>
<dbReference type="Proteomes" id="UP000824120">
    <property type="component" value="Chromosome 12"/>
</dbReference>